<sequence length="420" mass="45926">MAADPRTYLPRVVDEELDDLLRISGAVLIEGPKACGKTETGRRAASSEVRVDVDPQVETIMAVDPALLLTGETPRLLDEWQAESQLWNFVRRAVDDRQQKGQFILTGSAQPVEDARMHSGADRIARLRMRPMTLWESGQSSGEVSLRSLLAGEDPSTVVKEPDLAGIVAALVRGGWPSVQGASLADARTEIQHYVDLLAEVDISAVSDRRRDPNRVRQLLRSLARGSATESSISTLASDVVESGDVLAWETVVDYLDALARLMVVEDVPAWSQHLRSSATLRKAPKRHFVDPSLAVAALGAGPEALMRDLNFTGQLFESLVVRDLRVYGQRHGIRVFHARDSSGREADAVLQRRDGAWMAVEIKLGPGAVDDAANSLLRFAENVDERTGQFLGLLVITGWGLAHRRDDGVQVVPLTALRD</sequence>
<dbReference type="EMBL" id="CP063169">
    <property type="protein sequence ID" value="QOR71721.1"/>
    <property type="molecule type" value="Genomic_DNA"/>
</dbReference>
<dbReference type="Pfam" id="PF13173">
    <property type="entry name" value="AAA_14"/>
    <property type="match status" value="1"/>
</dbReference>
<keyword evidence="4" id="KW-1185">Reference proteome</keyword>
<protein>
    <submittedName>
        <fullName evidence="3">ATP-binding protein</fullName>
    </submittedName>
</protein>
<gene>
    <name evidence="3" type="ORF">IM660_05435</name>
</gene>
<keyword evidence="3" id="KW-0067">ATP-binding</keyword>
<dbReference type="Proteomes" id="UP000593758">
    <property type="component" value="Chromosome"/>
</dbReference>
<dbReference type="InterPro" id="IPR041682">
    <property type="entry name" value="AAA_14"/>
</dbReference>
<organism evidence="3 4">
    <name type="scientific">Ruania alkalisoli</name>
    <dbReference type="NCBI Taxonomy" id="2779775"/>
    <lineage>
        <taxon>Bacteria</taxon>
        <taxon>Bacillati</taxon>
        <taxon>Actinomycetota</taxon>
        <taxon>Actinomycetes</taxon>
        <taxon>Micrococcales</taxon>
        <taxon>Ruaniaceae</taxon>
        <taxon>Ruania</taxon>
    </lineage>
</organism>
<name>A0A7M1SW70_9MICO</name>
<evidence type="ECO:0000313" key="4">
    <source>
        <dbReference type="Proteomes" id="UP000593758"/>
    </source>
</evidence>
<dbReference type="KEGG" id="halt:IM660_05435"/>
<accession>A0A7M1SW70</accession>
<dbReference type="AlphaFoldDB" id="A0A7M1SW70"/>
<feature type="domain" description="DUF4143" evidence="2">
    <location>
        <begin position="201"/>
        <end position="365"/>
    </location>
</feature>
<dbReference type="RefSeq" id="WP_193498376.1">
    <property type="nucleotide sequence ID" value="NZ_CP063169.1"/>
</dbReference>
<proteinExistence type="predicted"/>
<keyword evidence="3" id="KW-0547">Nucleotide-binding</keyword>
<dbReference type="InterPro" id="IPR025420">
    <property type="entry name" value="DUF4143"/>
</dbReference>
<evidence type="ECO:0000259" key="2">
    <source>
        <dbReference type="Pfam" id="PF13635"/>
    </source>
</evidence>
<dbReference type="GO" id="GO:0005524">
    <property type="term" value="F:ATP binding"/>
    <property type="evidence" value="ECO:0007669"/>
    <property type="project" value="UniProtKB-KW"/>
</dbReference>
<dbReference type="Pfam" id="PF13635">
    <property type="entry name" value="DUF4143"/>
    <property type="match status" value="1"/>
</dbReference>
<feature type="domain" description="AAA" evidence="1">
    <location>
        <begin position="26"/>
        <end position="136"/>
    </location>
</feature>
<reference evidence="3 4" key="1">
    <citation type="submission" date="2020-10" db="EMBL/GenBank/DDBJ databases">
        <title>Haloactinobacterium sp. RN3S43, a bacterium isolated from saline soil.</title>
        <authorList>
            <person name="Sun J.-Q."/>
        </authorList>
    </citation>
    <scope>NUCLEOTIDE SEQUENCE [LARGE SCALE GENOMIC DNA]</scope>
    <source>
        <strain evidence="3 4">RN3S43</strain>
    </source>
</reference>
<dbReference type="PANTHER" id="PTHR43566">
    <property type="entry name" value="CONSERVED PROTEIN"/>
    <property type="match status" value="1"/>
</dbReference>
<dbReference type="PANTHER" id="PTHR43566:SF2">
    <property type="entry name" value="DUF4143 DOMAIN-CONTAINING PROTEIN"/>
    <property type="match status" value="1"/>
</dbReference>
<evidence type="ECO:0000259" key="1">
    <source>
        <dbReference type="Pfam" id="PF13173"/>
    </source>
</evidence>
<evidence type="ECO:0000313" key="3">
    <source>
        <dbReference type="EMBL" id="QOR71721.1"/>
    </source>
</evidence>